<proteinExistence type="predicted"/>
<name>A0ABT7HSX9_9BACT</name>
<keyword evidence="2" id="KW-1185">Reference proteome</keyword>
<reference evidence="1" key="2">
    <citation type="journal article" date="2023" name="Microorganisms">
        <title>Isolation and Genomic Characteristics of Cat-Borne Campylobacter felis sp. nov. and Sheep-Borne Campylobacter ovis sp. nov.</title>
        <authorList>
            <person name="Wang H."/>
            <person name="Li Y."/>
            <person name="Gu Y."/>
            <person name="Zhou G."/>
            <person name="Chen X."/>
            <person name="Zhang X."/>
            <person name="Shao Z."/>
            <person name="Zhang J."/>
            <person name="Zhang M."/>
        </authorList>
    </citation>
    <scope>NUCLEOTIDE SEQUENCE</scope>
    <source>
        <strain evidence="1">PS10</strain>
    </source>
</reference>
<protein>
    <recommendedName>
        <fullName evidence="3">Phage morphogenesis protein</fullName>
    </recommendedName>
</protein>
<evidence type="ECO:0000313" key="1">
    <source>
        <dbReference type="EMBL" id="MDL0089949.1"/>
    </source>
</evidence>
<dbReference type="EMBL" id="JANURM010000029">
    <property type="protein sequence ID" value="MDL0089949.1"/>
    <property type="molecule type" value="Genomic_DNA"/>
</dbReference>
<accession>A0ABT7HSX9</accession>
<evidence type="ECO:0008006" key="3">
    <source>
        <dbReference type="Google" id="ProtNLM"/>
    </source>
</evidence>
<organism evidence="1 2">
    <name type="scientific">Campylobacter gastrosuis</name>
    <dbReference type="NCBI Taxonomy" id="2974576"/>
    <lineage>
        <taxon>Bacteria</taxon>
        <taxon>Pseudomonadati</taxon>
        <taxon>Campylobacterota</taxon>
        <taxon>Epsilonproteobacteria</taxon>
        <taxon>Campylobacterales</taxon>
        <taxon>Campylobacteraceae</taxon>
        <taxon>Campylobacter</taxon>
    </lineage>
</organism>
<dbReference type="Proteomes" id="UP001173801">
    <property type="component" value="Unassembled WGS sequence"/>
</dbReference>
<gene>
    <name evidence="1" type="ORF">NYG85_11335</name>
</gene>
<dbReference type="RefSeq" id="WP_284938732.1">
    <property type="nucleotide sequence ID" value="NZ_JANURM010000029.1"/>
</dbReference>
<evidence type="ECO:0000313" key="2">
    <source>
        <dbReference type="Proteomes" id="UP001173801"/>
    </source>
</evidence>
<reference evidence="1" key="1">
    <citation type="submission" date="2022-08" db="EMBL/GenBank/DDBJ databases">
        <authorList>
            <person name="Wang H."/>
        </authorList>
    </citation>
    <scope>NUCLEOTIDE SEQUENCE</scope>
    <source>
        <strain evidence="1">PS10</strain>
    </source>
</reference>
<comment type="caution">
    <text evidence="1">The sequence shown here is derived from an EMBL/GenBank/DDBJ whole genome shotgun (WGS) entry which is preliminary data.</text>
</comment>
<sequence length="183" mass="21152">MANFKDFERALSSQLRNALNRTLTKAKKQQIDLSLKYINVGKRYFEFSTSRSNATLDYLRIELRTRNVNIGLNRFKKDKPTRTGTIIQIGNKAVFFEGFGLNSNSTTGGRIIISSKNKPPLDWDTSEHSLKSSYKTKHGRKFTISRPAFIIHRLPESLPEYTLKSLDKLLRYSQDIFSQELEK</sequence>